<gene>
    <name evidence="7" type="ORF">PSON_ATCC_30995.1.T1450112</name>
</gene>
<comment type="caution">
    <text evidence="7">The sequence shown here is derived from an EMBL/GenBank/DDBJ whole genome shotgun (WGS) entry which is preliminary data.</text>
</comment>
<dbReference type="Pfam" id="PF00069">
    <property type="entry name" value="Pkinase"/>
    <property type="match status" value="1"/>
</dbReference>
<keyword evidence="8" id="KW-1185">Reference proteome</keyword>
<dbReference type="InterPro" id="IPR000719">
    <property type="entry name" value="Prot_kinase_dom"/>
</dbReference>
<evidence type="ECO:0000259" key="6">
    <source>
        <dbReference type="PROSITE" id="PS50011"/>
    </source>
</evidence>
<dbReference type="PROSITE" id="PS50011">
    <property type="entry name" value="PROTEIN_KINASE_DOM"/>
    <property type="match status" value="1"/>
</dbReference>
<dbReference type="GO" id="GO:0005524">
    <property type="term" value="F:ATP binding"/>
    <property type="evidence" value="ECO:0007669"/>
    <property type="project" value="UniProtKB-UniRule"/>
</dbReference>
<feature type="binding site" evidence="3">
    <location>
        <position position="48"/>
    </location>
    <ligand>
        <name>ATP</name>
        <dbReference type="ChEBI" id="CHEBI:30616"/>
    </ligand>
</feature>
<keyword evidence="1 3" id="KW-0547">Nucleotide-binding</keyword>
<feature type="coiled-coil region" evidence="4">
    <location>
        <begin position="574"/>
        <end position="622"/>
    </location>
</feature>
<dbReference type="SMART" id="SM00220">
    <property type="entry name" value="S_TKc"/>
    <property type="match status" value="1"/>
</dbReference>
<dbReference type="PANTHER" id="PTHR24347">
    <property type="entry name" value="SERINE/THREONINE-PROTEIN KINASE"/>
    <property type="match status" value="1"/>
</dbReference>
<evidence type="ECO:0000256" key="2">
    <source>
        <dbReference type="ARBA" id="ARBA00022840"/>
    </source>
</evidence>
<dbReference type="PROSITE" id="PS00108">
    <property type="entry name" value="PROTEIN_KINASE_ST"/>
    <property type="match status" value="1"/>
</dbReference>
<dbReference type="InterPro" id="IPR008271">
    <property type="entry name" value="Ser/Thr_kinase_AS"/>
</dbReference>
<feature type="domain" description="Protein kinase" evidence="6">
    <location>
        <begin position="19"/>
        <end position="264"/>
    </location>
</feature>
<evidence type="ECO:0000256" key="4">
    <source>
        <dbReference type="SAM" id="Coils"/>
    </source>
</evidence>
<evidence type="ECO:0000256" key="1">
    <source>
        <dbReference type="ARBA" id="ARBA00022741"/>
    </source>
</evidence>
<protein>
    <recommendedName>
        <fullName evidence="6">Protein kinase domain-containing protein</fullName>
    </recommendedName>
</protein>
<feature type="coiled-coil region" evidence="4">
    <location>
        <begin position="710"/>
        <end position="742"/>
    </location>
</feature>
<name>A0A8S1RA45_9CILI</name>
<proteinExistence type="predicted"/>
<reference evidence="7" key="1">
    <citation type="submission" date="2021-01" db="EMBL/GenBank/DDBJ databases">
        <authorList>
            <consortium name="Genoscope - CEA"/>
            <person name="William W."/>
        </authorList>
    </citation>
    <scope>NUCLEOTIDE SEQUENCE</scope>
</reference>
<evidence type="ECO:0000313" key="8">
    <source>
        <dbReference type="Proteomes" id="UP000692954"/>
    </source>
</evidence>
<organism evidence="7 8">
    <name type="scientific">Paramecium sonneborni</name>
    <dbReference type="NCBI Taxonomy" id="65129"/>
    <lineage>
        <taxon>Eukaryota</taxon>
        <taxon>Sar</taxon>
        <taxon>Alveolata</taxon>
        <taxon>Ciliophora</taxon>
        <taxon>Intramacronucleata</taxon>
        <taxon>Oligohymenophorea</taxon>
        <taxon>Peniculida</taxon>
        <taxon>Parameciidae</taxon>
        <taxon>Paramecium</taxon>
    </lineage>
</organism>
<dbReference type="PROSITE" id="PS00107">
    <property type="entry name" value="PROTEIN_KINASE_ATP"/>
    <property type="match status" value="1"/>
</dbReference>
<keyword evidence="2 3" id="KW-0067">ATP-binding</keyword>
<dbReference type="GO" id="GO:0004672">
    <property type="term" value="F:protein kinase activity"/>
    <property type="evidence" value="ECO:0007669"/>
    <property type="project" value="InterPro"/>
</dbReference>
<sequence length="984" mass="116276">MDPQFLIDNLNDILLSDFYTYIEVLGRGSFGIVVAASSQQLDKVVAIKITPYLDQENESSLLQECSHPNIVKLYKVLVANNFIYLIMEKLTGTTLDVILKEQILDELKIRNVMLQVLNALAFLHRKGIIHRDLKPENIFISNGNHVKLIDLGLGYQIVCRGVIGQQVGTPYYIAPELINGCEQTQALDIFSLGIIFYQMMCNNKHPIWIDGQTKKDYYKTLSSEFQIKYPPQLSEMAQDFLKNTLTHSPIDRMSAEQCLEHPWLLGEERKSHPITNKEIIQRYNFIQKFQLIVKALQMTKIFKQQCHEEMYYLKSQNSDEINEIYLNDSAPKTQRVYTDTHINLRPQKTYYKPQSLKTIQLTKVTSSQDLLSIQIQNFIRYTITKSKQLEKNSFIITFNLSLLNQIIQLHFQTIMISFFVYKFNIFLLLNMDNQFYNQDQLAFGQVQPISDLQPSKAIKFENVPQKQNKQQSNVKFKEASKMVKQQKIDSVQKIRPSSAQKPEKFKPSWNDKVESKPKTFDNLKKNEIFKIETKLQKEKIEREKDNKRRQLENPPAAAIKSYATIKDIEQAINDQQYKKDVSDMKKQKRELEQLQWMIDQENKLKAEQNKQFEEKLRQLKTQQHPDLAQDIMNAKKKGMQNKESPYKTKEQKKQDKKKEIQKNVDDIYIEPQQNKYPIWKDGINLIHYESKKPLLPGEYDQNDLDLVPQKQSAQQQLQQVRIDDNKLKNELVEIQKRELQRQHELDALIDKHQQLLRSESQNPNKYYKEINEKLDKIKGKVDPLVKKIDNMQIEYPFTGHLLARGVSKMIQLHSERLSELLIDDLLFEMVDILDSLEMKKKEEERQRYEQMALCDYIEAIKDIALDQDKVEQNFQQTRQQFMRDTRLDQYVPVEQLGRDQQFYVNPMDRLRSIELSSGFIIKIMEDRKKRIQYITQDKQYYPKNLEQFDLITETILEEMIWERAAALYQSSDEMAEQIFINEFK</sequence>
<keyword evidence="4" id="KW-0175">Coiled coil</keyword>
<accession>A0A8S1RA45</accession>
<dbReference type="OrthoDB" id="301227at2759"/>
<feature type="compositionally biased region" description="Basic and acidic residues" evidence="5">
    <location>
        <begin position="644"/>
        <end position="659"/>
    </location>
</feature>
<dbReference type="InterPro" id="IPR017441">
    <property type="entry name" value="Protein_kinase_ATP_BS"/>
</dbReference>
<dbReference type="Proteomes" id="UP000692954">
    <property type="component" value="Unassembled WGS sequence"/>
</dbReference>
<evidence type="ECO:0000256" key="5">
    <source>
        <dbReference type="SAM" id="MobiDB-lite"/>
    </source>
</evidence>
<dbReference type="EMBL" id="CAJJDN010000145">
    <property type="protein sequence ID" value="CAD8123565.1"/>
    <property type="molecule type" value="Genomic_DNA"/>
</dbReference>
<feature type="compositionally biased region" description="Basic and acidic residues" evidence="5">
    <location>
        <begin position="501"/>
        <end position="517"/>
    </location>
</feature>
<dbReference type="AlphaFoldDB" id="A0A8S1RA45"/>
<dbReference type="FunFam" id="1.10.510.10:FF:001468">
    <property type="entry name" value="Uncharacterized protein"/>
    <property type="match status" value="1"/>
</dbReference>
<evidence type="ECO:0000256" key="3">
    <source>
        <dbReference type="PROSITE-ProRule" id="PRU10141"/>
    </source>
</evidence>
<evidence type="ECO:0000313" key="7">
    <source>
        <dbReference type="EMBL" id="CAD8123565.1"/>
    </source>
</evidence>
<feature type="region of interest" description="Disordered" evidence="5">
    <location>
        <begin position="485"/>
        <end position="517"/>
    </location>
</feature>
<feature type="region of interest" description="Disordered" evidence="5">
    <location>
        <begin position="635"/>
        <end position="659"/>
    </location>
</feature>